<gene>
    <name evidence="1" type="ORF">A2134_00700</name>
</gene>
<evidence type="ECO:0000313" key="1">
    <source>
        <dbReference type="EMBL" id="OGY25209.1"/>
    </source>
</evidence>
<sequence>MISDPELQKTFKVFLDDSDIINVVYLVGVKEPETQARQAELIERALLKITKDNPQNSYKMLADLLSAGDVGHASDKSKQIYSRLADKIYFEKTAVVGTNVFMKAAANVIFEISGRSDRARWFGNKEEAIKWLKKVK</sequence>
<dbReference type="EMBL" id="MHCR01000021">
    <property type="protein sequence ID" value="OGY25209.1"/>
    <property type="molecule type" value="Genomic_DNA"/>
</dbReference>
<comment type="caution">
    <text evidence="1">The sequence shown here is derived from an EMBL/GenBank/DDBJ whole genome shotgun (WGS) entry which is preliminary data.</text>
</comment>
<dbReference type="Gene3D" id="3.40.970.30">
    <property type="entry name" value="yp_829618.1 like domains"/>
    <property type="match status" value="1"/>
</dbReference>
<organism evidence="1 2">
    <name type="scientific">Candidatus Woykebacteria bacterium RBG_16_39_9b</name>
    <dbReference type="NCBI Taxonomy" id="1802595"/>
    <lineage>
        <taxon>Bacteria</taxon>
        <taxon>Candidatus Woykeibacteriota</taxon>
    </lineage>
</organism>
<accession>A0A1G1WBY6</accession>
<evidence type="ECO:0000313" key="2">
    <source>
        <dbReference type="Proteomes" id="UP000178162"/>
    </source>
</evidence>
<name>A0A1G1WBY6_9BACT</name>
<dbReference type="AlphaFoldDB" id="A0A1G1WBY6"/>
<proteinExistence type="predicted"/>
<protein>
    <recommendedName>
        <fullName evidence="3">STAS/SEC14 domain-containing protein</fullName>
    </recommendedName>
</protein>
<evidence type="ECO:0008006" key="3">
    <source>
        <dbReference type="Google" id="ProtNLM"/>
    </source>
</evidence>
<dbReference type="STRING" id="1802595.A2134_00700"/>
<dbReference type="Proteomes" id="UP000178162">
    <property type="component" value="Unassembled WGS sequence"/>
</dbReference>
<reference evidence="1 2" key="1">
    <citation type="journal article" date="2016" name="Nat. Commun.">
        <title>Thousands of microbial genomes shed light on interconnected biogeochemical processes in an aquifer system.</title>
        <authorList>
            <person name="Anantharaman K."/>
            <person name="Brown C.T."/>
            <person name="Hug L.A."/>
            <person name="Sharon I."/>
            <person name="Castelle C.J."/>
            <person name="Probst A.J."/>
            <person name="Thomas B.C."/>
            <person name="Singh A."/>
            <person name="Wilkins M.J."/>
            <person name="Karaoz U."/>
            <person name="Brodie E.L."/>
            <person name="Williams K.H."/>
            <person name="Hubbard S.S."/>
            <person name="Banfield J.F."/>
        </authorList>
    </citation>
    <scope>NUCLEOTIDE SEQUENCE [LARGE SCALE GENOMIC DNA]</scope>
</reference>